<organism evidence="2 3">
    <name type="scientific">Pseudonocardia ailaonensis</name>
    <dbReference type="NCBI Taxonomy" id="367279"/>
    <lineage>
        <taxon>Bacteria</taxon>
        <taxon>Bacillati</taxon>
        <taxon>Actinomycetota</taxon>
        <taxon>Actinomycetes</taxon>
        <taxon>Pseudonocardiales</taxon>
        <taxon>Pseudonocardiaceae</taxon>
        <taxon>Pseudonocardia</taxon>
    </lineage>
</organism>
<evidence type="ECO:0000313" key="2">
    <source>
        <dbReference type="EMBL" id="GAA1851701.1"/>
    </source>
</evidence>
<dbReference type="Gene3D" id="3.40.50.720">
    <property type="entry name" value="NAD(P)-binding Rossmann-like Domain"/>
    <property type="match status" value="1"/>
</dbReference>
<dbReference type="PROSITE" id="PS00061">
    <property type="entry name" value="ADH_SHORT"/>
    <property type="match status" value="1"/>
</dbReference>
<dbReference type="EMBL" id="BAAAQK010000009">
    <property type="protein sequence ID" value="GAA1851701.1"/>
    <property type="molecule type" value="Genomic_DNA"/>
</dbReference>
<reference evidence="2 3" key="1">
    <citation type="journal article" date="2019" name="Int. J. Syst. Evol. Microbiol.">
        <title>The Global Catalogue of Microorganisms (GCM) 10K type strain sequencing project: providing services to taxonomists for standard genome sequencing and annotation.</title>
        <authorList>
            <consortium name="The Broad Institute Genomics Platform"/>
            <consortium name="The Broad Institute Genome Sequencing Center for Infectious Disease"/>
            <person name="Wu L."/>
            <person name="Ma J."/>
        </authorList>
    </citation>
    <scope>NUCLEOTIDE SEQUENCE [LARGE SCALE GENOMIC DNA]</scope>
    <source>
        <strain evidence="2 3">JCM 16009</strain>
    </source>
</reference>
<dbReference type="Pfam" id="PF13561">
    <property type="entry name" value="adh_short_C2"/>
    <property type="match status" value="1"/>
</dbReference>
<dbReference type="PANTHER" id="PTHR42760">
    <property type="entry name" value="SHORT-CHAIN DEHYDROGENASES/REDUCTASES FAMILY MEMBER"/>
    <property type="match status" value="1"/>
</dbReference>
<dbReference type="SUPFAM" id="SSF51735">
    <property type="entry name" value="NAD(P)-binding Rossmann-fold domains"/>
    <property type="match status" value="1"/>
</dbReference>
<dbReference type="PRINTS" id="PR00081">
    <property type="entry name" value="GDHRDH"/>
</dbReference>
<gene>
    <name evidence="2" type="primary">bacC</name>
    <name evidence="2" type="ORF">GCM10009836_34630</name>
</gene>
<comment type="caution">
    <text evidence="2">The sequence shown here is derived from an EMBL/GenBank/DDBJ whole genome shotgun (WGS) entry which is preliminary data.</text>
</comment>
<protein>
    <submittedName>
        <fullName evidence="2">Dihydroanticapsin 7-dehydrogenase</fullName>
    </submittedName>
</protein>
<accession>A0ABN2N5R4</accession>
<evidence type="ECO:0000256" key="1">
    <source>
        <dbReference type="ARBA" id="ARBA00006484"/>
    </source>
</evidence>
<dbReference type="PRINTS" id="PR00080">
    <property type="entry name" value="SDRFAMILY"/>
</dbReference>
<dbReference type="Proteomes" id="UP001500449">
    <property type="component" value="Unassembled WGS sequence"/>
</dbReference>
<comment type="similarity">
    <text evidence="1">Belongs to the short-chain dehydrogenases/reductases (SDR) family.</text>
</comment>
<sequence length="238" mass="24467">MTGAANGMGRAVALAYAAQGANVFAVDIDEDALSDLPRSAAFATFVAAVDSEAEVRGAVDSCVSQFGGIDVVYNNAGVYLRGRGDTVTHELELDVWNRVMSVNLTSAFLVSKYALPHMMGAGGSIINIASVGGMVASDCHAYSASKGALMALTRSQANSYGRYGIRVNAIAPGVVDTGMAAPVTGDAAVADRYRASTPLGRFARTDDIVGLAIFLASDDSAYMTGTSLPVDGGLVIRP</sequence>
<proteinExistence type="inferred from homology"/>
<dbReference type="InterPro" id="IPR002347">
    <property type="entry name" value="SDR_fam"/>
</dbReference>
<name>A0ABN2N5R4_9PSEU</name>
<dbReference type="InterPro" id="IPR036291">
    <property type="entry name" value="NAD(P)-bd_dom_sf"/>
</dbReference>
<dbReference type="InterPro" id="IPR020904">
    <property type="entry name" value="Sc_DH/Rdtase_CS"/>
</dbReference>
<evidence type="ECO:0000313" key="3">
    <source>
        <dbReference type="Proteomes" id="UP001500449"/>
    </source>
</evidence>
<keyword evidence="3" id="KW-1185">Reference proteome</keyword>
<dbReference type="CDD" id="cd05233">
    <property type="entry name" value="SDR_c"/>
    <property type="match status" value="1"/>
</dbReference>